<dbReference type="EMBL" id="CP133621">
    <property type="protein sequence ID" value="WMV49973.1"/>
    <property type="molecule type" value="Genomic_DNA"/>
</dbReference>
<reference evidence="2" key="1">
    <citation type="submission" date="2023-08" db="EMBL/GenBank/DDBJ databases">
        <title>A de novo genome assembly of Solanum verrucosum Schlechtendal, a Mexican diploid species geographically isolated from the other diploid A-genome species in potato relatives.</title>
        <authorList>
            <person name="Hosaka K."/>
        </authorList>
    </citation>
    <scope>NUCLEOTIDE SEQUENCE</scope>
    <source>
        <tissue evidence="2">Young leaves</tissue>
    </source>
</reference>
<evidence type="ECO:0000256" key="1">
    <source>
        <dbReference type="SAM" id="MobiDB-lite"/>
    </source>
</evidence>
<dbReference type="Proteomes" id="UP001234989">
    <property type="component" value="Chromosome 10"/>
</dbReference>
<evidence type="ECO:0000313" key="3">
    <source>
        <dbReference type="Proteomes" id="UP001234989"/>
    </source>
</evidence>
<accession>A0AAF0UNK8</accession>
<name>A0AAF0UNK8_SOLVR</name>
<organism evidence="2 3">
    <name type="scientific">Solanum verrucosum</name>
    <dbReference type="NCBI Taxonomy" id="315347"/>
    <lineage>
        <taxon>Eukaryota</taxon>
        <taxon>Viridiplantae</taxon>
        <taxon>Streptophyta</taxon>
        <taxon>Embryophyta</taxon>
        <taxon>Tracheophyta</taxon>
        <taxon>Spermatophyta</taxon>
        <taxon>Magnoliopsida</taxon>
        <taxon>eudicotyledons</taxon>
        <taxon>Gunneridae</taxon>
        <taxon>Pentapetalae</taxon>
        <taxon>asterids</taxon>
        <taxon>lamiids</taxon>
        <taxon>Solanales</taxon>
        <taxon>Solanaceae</taxon>
        <taxon>Solanoideae</taxon>
        <taxon>Solaneae</taxon>
        <taxon>Solanum</taxon>
    </lineage>
</organism>
<gene>
    <name evidence="2" type="ORF">MTR67_043358</name>
</gene>
<evidence type="ECO:0000313" key="2">
    <source>
        <dbReference type="EMBL" id="WMV49973.1"/>
    </source>
</evidence>
<evidence type="ECO:0008006" key="4">
    <source>
        <dbReference type="Google" id="ProtNLM"/>
    </source>
</evidence>
<protein>
    <recommendedName>
        <fullName evidence="4">Gag-pol polyprotein</fullName>
    </recommendedName>
</protein>
<sequence length="189" mass="21315">MNTRSANSRRAEGNNLNEEALQGNQAPQVSQAPGNPQAMTDVEFRLAFLMLTQDMTAQAQAVTTQAQGMTAQSNRDVGPRVNPNMNTMASRLRDFTKMNPPEILVSKVEEYPQRFIDEVFKVLDAMGVSSEEKAELSTYQLKDVAQLWYDQLKGERPIGAGPIGWESFKLDRFLALELREQKMQEFINL</sequence>
<proteinExistence type="predicted"/>
<feature type="region of interest" description="Disordered" evidence="1">
    <location>
        <begin position="1"/>
        <end position="36"/>
    </location>
</feature>
<dbReference type="AlphaFoldDB" id="A0AAF0UNK8"/>
<keyword evidence="3" id="KW-1185">Reference proteome</keyword>